<dbReference type="AlphaFoldDB" id="A0AAE3FVV5"/>
<comment type="caution">
    <text evidence="7">The sequence shown here is derived from an EMBL/GenBank/DDBJ whole genome shotgun (WGS) entry which is preliminary data.</text>
</comment>
<organism evidence="7 8">
    <name type="scientific">Natronocalculus amylovorans</name>
    <dbReference type="NCBI Taxonomy" id="2917812"/>
    <lineage>
        <taxon>Archaea</taxon>
        <taxon>Methanobacteriati</taxon>
        <taxon>Methanobacteriota</taxon>
        <taxon>Stenosarchaea group</taxon>
        <taxon>Halobacteria</taxon>
        <taxon>Halobacteriales</taxon>
        <taxon>Haloferacaceae</taxon>
        <taxon>Natronocalculus</taxon>
    </lineage>
</organism>
<evidence type="ECO:0000256" key="3">
    <source>
        <dbReference type="ARBA" id="ARBA00022692"/>
    </source>
</evidence>
<dbReference type="Proteomes" id="UP001203207">
    <property type="component" value="Unassembled WGS sequence"/>
</dbReference>
<dbReference type="GO" id="GO:0005886">
    <property type="term" value="C:plasma membrane"/>
    <property type="evidence" value="ECO:0007669"/>
    <property type="project" value="UniProtKB-SubCell"/>
</dbReference>
<keyword evidence="8" id="KW-1185">Reference proteome</keyword>
<feature type="transmembrane region" description="Helical" evidence="6">
    <location>
        <begin position="184"/>
        <end position="204"/>
    </location>
</feature>
<dbReference type="Pfam" id="PF01810">
    <property type="entry name" value="LysE"/>
    <property type="match status" value="1"/>
</dbReference>
<dbReference type="PANTHER" id="PTHR30086">
    <property type="entry name" value="ARGININE EXPORTER PROTEIN ARGO"/>
    <property type="match status" value="1"/>
</dbReference>
<accession>A0AAE3FVV5</accession>
<gene>
    <name evidence="7" type="ORF">AArcSt2_01435</name>
</gene>
<dbReference type="RefSeq" id="WP_250582437.1">
    <property type="nucleotide sequence ID" value="NZ_JAKRVX010000001.1"/>
</dbReference>
<feature type="transmembrane region" description="Helical" evidence="6">
    <location>
        <begin position="147"/>
        <end position="172"/>
    </location>
</feature>
<feature type="transmembrane region" description="Helical" evidence="6">
    <location>
        <begin position="74"/>
        <end position="92"/>
    </location>
</feature>
<evidence type="ECO:0000256" key="1">
    <source>
        <dbReference type="ARBA" id="ARBA00004651"/>
    </source>
</evidence>
<feature type="transmembrane region" description="Helical" evidence="6">
    <location>
        <begin position="42"/>
        <end position="67"/>
    </location>
</feature>
<evidence type="ECO:0000256" key="6">
    <source>
        <dbReference type="SAM" id="Phobius"/>
    </source>
</evidence>
<evidence type="ECO:0000313" key="8">
    <source>
        <dbReference type="Proteomes" id="UP001203207"/>
    </source>
</evidence>
<name>A0AAE3FVV5_9EURY</name>
<dbReference type="PANTHER" id="PTHR30086:SF20">
    <property type="entry name" value="ARGININE EXPORTER PROTEIN ARGO-RELATED"/>
    <property type="match status" value="1"/>
</dbReference>
<dbReference type="InterPro" id="IPR001123">
    <property type="entry name" value="LeuE-type"/>
</dbReference>
<comment type="subcellular location">
    <subcellularLocation>
        <location evidence="1">Cell membrane</location>
        <topology evidence="1">Multi-pass membrane protein</topology>
    </subcellularLocation>
</comment>
<evidence type="ECO:0000256" key="4">
    <source>
        <dbReference type="ARBA" id="ARBA00022989"/>
    </source>
</evidence>
<keyword evidence="3 6" id="KW-0812">Transmembrane</keyword>
<reference evidence="7" key="2">
    <citation type="submission" date="2022-02" db="EMBL/GenBank/DDBJ databases">
        <authorList>
            <person name="Elcheninov A.G."/>
            <person name="Sorokin D.Y."/>
            <person name="Kublanov I.V."/>
        </authorList>
    </citation>
    <scope>NUCLEOTIDE SEQUENCE</scope>
    <source>
        <strain evidence="7">AArc-St2</strain>
    </source>
</reference>
<protein>
    <submittedName>
        <fullName evidence="7">LysE family transporter</fullName>
    </submittedName>
</protein>
<evidence type="ECO:0000256" key="5">
    <source>
        <dbReference type="ARBA" id="ARBA00023136"/>
    </source>
</evidence>
<evidence type="ECO:0000313" key="7">
    <source>
        <dbReference type="EMBL" id="MCL9815599.1"/>
    </source>
</evidence>
<dbReference type="EMBL" id="JAKRVX010000001">
    <property type="protein sequence ID" value="MCL9815599.1"/>
    <property type="molecule type" value="Genomic_DNA"/>
</dbReference>
<keyword evidence="4 6" id="KW-1133">Transmembrane helix</keyword>
<sequence>MEAIAVVHGVLLSLGLIAAPGPQNIFLFQQGAAHQQLRYAAPSAIVASVADTVLIVAAVAGVSILLLQFVWLHAVLFAAGSVFLFYFGWLLLTSPALSFDPAVSEPLGARAQIGFATSVSLLNPHALLDTIAIIGANAAVYTGIDRWLFAAGCIAVSWLFFGGLLVAGHLFGMRADTDSWARRLRYGSTAIVWVVAGYLGWQFLTIGIDFI</sequence>
<evidence type="ECO:0000256" key="2">
    <source>
        <dbReference type="ARBA" id="ARBA00022475"/>
    </source>
</evidence>
<proteinExistence type="predicted"/>
<reference evidence="7" key="1">
    <citation type="journal article" date="2022" name="Syst. Appl. Microbiol.">
        <title>Natronocalculus amylovorans gen. nov., sp. nov., and Natranaeroarchaeum aerophilus sp. nov., dominant culturable amylolytic natronoarchaea from hypersaline soda lakes in southwestern Siberia.</title>
        <authorList>
            <person name="Sorokin D.Y."/>
            <person name="Elcheninov A.G."/>
            <person name="Khizhniak T.V."/>
            <person name="Koenen M."/>
            <person name="Bale N.J."/>
            <person name="Damste J.S.S."/>
            <person name="Kublanov I.V."/>
        </authorList>
    </citation>
    <scope>NUCLEOTIDE SEQUENCE</scope>
    <source>
        <strain evidence="7">AArc-St2</strain>
    </source>
</reference>
<keyword evidence="5 6" id="KW-0472">Membrane</keyword>
<keyword evidence="2" id="KW-1003">Cell membrane</keyword>
<dbReference type="GO" id="GO:0015171">
    <property type="term" value="F:amino acid transmembrane transporter activity"/>
    <property type="evidence" value="ECO:0007669"/>
    <property type="project" value="TreeGrafter"/>
</dbReference>